<evidence type="ECO:0000313" key="3">
    <source>
        <dbReference type="Proteomes" id="UP000187172"/>
    </source>
</evidence>
<keyword evidence="3" id="KW-1185">Reference proteome</keyword>
<gene>
    <name evidence="2" type="ORF">BK138_33010</name>
    <name evidence="1" type="ORF">FHS19_006679</name>
</gene>
<dbReference type="STRING" id="297318.BK138_33010"/>
<dbReference type="EMBL" id="MRTP01000021">
    <property type="protein sequence ID" value="OMF45921.1"/>
    <property type="molecule type" value="Genomic_DNA"/>
</dbReference>
<comment type="caution">
    <text evidence="2">The sequence shown here is derived from an EMBL/GenBank/DDBJ whole genome shotgun (WGS) entry which is preliminary data.</text>
</comment>
<evidence type="ECO:0000313" key="4">
    <source>
        <dbReference type="Proteomes" id="UP000517523"/>
    </source>
</evidence>
<protein>
    <submittedName>
        <fullName evidence="2">Inhibitor of sigma-G Gin</fullName>
    </submittedName>
</protein>
<reference evidence="2 3" key="1">
    <citation type="submission" date="2016-11" db="EMBL/GenBank/DDBJ databases">
        <title>Paenibacillus species isolates.</title>
        <authorList>
            <person name="Beno S.M."/>
        </authorList>
    </citation>
    <scope>NUCLEOTIDE SEQUENCE [LARGE SCALE GENOMIC DNA]</scope>
    <source>
        <strain evidence="2 3">FSL R5-0378</strain>
    </source>
</reference>
<dbReference type="EMBL" id="JACHXJ010000010">
    <property type="protein sequence ID" value="MBB3131953.1"/>
    <property type="molecule type" value="Genomic_DNA"/>
</dbReference>
<reference evidence="1 4" key="2">
    <citation type="submission" date="2020-08" db="EMBL/GenBank/DDBJ databases">
        <title>Genomic Encyclopedia of Type Strains, Phase III (KMG-III): the genomes of soil and plant-associated and newly described type strains.</title>
        <authorList>
            <person name="Whitman W."/>
        </authorList>
    </citation>
    <scope>NUCLEOTIDE SEQUENCE [LARGE SCALE GENOMIC DNA]</scope>
    <source>
        <strain evidence="1 4">CECT 5831</strain>
    </source>
</reference>
<name>A0A1R1E2A9_9BACL</name>
<accession>A0A1R1E2A9</accession>
<dbReference type="Proteomes" id="UP000187172">
    <property type="component" value="Unassembled WGS sequence"/>
</dbReference>
<dbReference type="Pfam" id="PF10764">
    <property type="entry name" value="Gin"/>
    <property type="match status" value="1"/>
</dbReference>
<proteinExistence type="predicted"/>
<evidence type="ECO:0000313" key="2">
    <source>
        <dbReference type="EMBL" id="OMF45921.1"/>
    </source>
</evidence>
<dbReference type="AlphaFoldDB" id="A0A1R1E2A9"/>
<organism evidence="2 3">
    <name type="scientific">Paenibacillus rhizosphaerae</name>
    <dbReference type="NCBI Taxonomy" id="297318"/>
    <lineage>
        <taxon>Bacteria</taxon>
        <taxon>Bacillati</taxon>
        <taxon>Bacillota</taxon>
        <taxon>Bacilli</taxon>
        <taxon>Bacillales</taxon>
        <taxon>Paenibacillaceae</taxon>
        <taxon>Paenibacillus</taxon>
    </lineage>
</organism>
<dbReference type="Proteomes" id="UP000517523">
    <property type="component" value="Unassembled WGS sequence"/>
</dbReference>
<dbReference type="InterPro" id="IPR019700">
    <property type="entry name" value="Sigma-G_inhibitor_Gin"/>
</dbReference>
<evidence type="ECO:0000313" key="1">
    <source>
        <dbReference type="EMBL" id="MBB3131953.1"/>
    </source>
</evidence>
<dbReference type="RefSeq" id="WP_076176641.1">
    <property type="nucleotide sequence ID" value="NZ_JACHXJ010000010.1"/>
</dbReference>
<sequence length="61" mass="7146">MENQTEHVCIICGQVKEEGITIISQFICEECECEMVHTNAEDAKYHYFIHQMRQINLQTNA</sequence>